<dbReference type="InterPro" id="IPR000396">
    <property type="entry name" value="Pdiesterase2"/>
</dbReference>
<reference evidence="2" key="1">
    <citation type="submission" date="2016-11" db="EMBL/GenBank/DDBJ databases">
        <authorList>
            <person name="Guldener U."/>
        </authorList>
    </citation>
    <scope>NUCLEOTIDE SEQUENCE [LARGE SCALE GENOMIC DNA]</scope>
</reference>
<sequence length="373" mass="42620">MDNHSLILHVLGSSGGPVNTRTQGFLFQYEDEFFMVDGGSGLSALPDLFKGQYLKENDIDSVSYLYQNADQINEVYKKATLKSSIMKFTANSLPICDLSKSNFKSKFKGSNIIEKSMDLYSKIQNIFITHPHLDHINELIINLPILYGTGLSNLKKIIYGSPNTNLFIQEHVLNFKIWPDLTNPTPTNSNHPEVRLNDFSANDICNPINGIDVIRMSLNHGECEIKGQLCIVESSCYMLLDKKKRHLHLIFGDCEWDEKKFPLLILKTTELHEKLGYKLKTIVIECSSINVDERTNLYGHMNPNLLCMALSKFDNIFDKQQKINLCITHVKQTITSKDPREIIMQQMNDILSRGKMDQYFEVSILLNGISYQL</sequence>
<protein>
    <recommendedName>
        <fullName evidence="3">3',5'-cyclic-nucleotide phosphodiesterase 1</fullName>
    </recommendedName>
</protein>
<accession>A0A1L0B3D9</accession>
<keyword evidence="2" id="KW-1185">Reference proteome</keyword>
<dbReference type="PANTHER" id="PTHR28283:SF1">
    <property type="entry name" value="3',5'-CYCLIC-NUCLEOTIDE PHOSPHODIESTERASE 1"/>
    <property type="match status" value="1"/>
</dbReference>
<name>A0A1L0B3D9_9ASCO</name>
<dbReference type="EMBL" id="FQNF01000024">
    <property type="protein sequence ID" value="SGZ39467.1"/>
    <property type="molecule type" value="Genomic_DNA"/>
</dbReference>
<gene>
    <name evidence="1" type="ORF">HGUI_01667</name>
</gene>
<organism evidence="1 2">
    <name type="scientific">Hanseniaspora guilliermondii</name>
    <dbReference type="NCBI Taxonomy" id="56406"/>
    <lineage>
        <taxon>Eukaryota</taxon>
        <taxon>Fungi</taxon>
        <taxon>Dikarya</taxon>
        <taxon>Ascomycota</taxon>
        <taxon>Saccharomycotina</taxon>
        <taxon>Saccharomycetes</taxon>
        <taxon>Saccharomycodales</taxon>
        <taxon>Saccharomycodaceae</taxon>
        <taxon>Hanseniaspora</taxon>
    </lineage>
</organism>
<dbReference type="AlphaFoldDB" id="A0A1L0B3D9"/>
<dbReference type="PRINTS" id="PR00388">
    <property type="entry name" value="PDIESTERASE2"/>
</dbReference>
<dbReference type="GO" id="GO:0047555">
    <property type="term" value="F:3',5'-cyclic-GMP phosphodiesterase activity"/>
    <property type="evidence" value="ECO:0007669"/>
    <property type="project" value="TreeGrafter"/>
</dbReference>
<evidence type="ECO:0000313" key="1">
    <source>
        <dbReference type="EMBL" id="SGZ39467.1"/>
    </source>
</evidence>
<dbReference type="SUPFAM" id="SSF56281">
    <property type="entry name" value="Metallo-hydrolase/oxidoreductase"/>
    <property type="match status" value="1"/>
</dbReference>
<dbReference type="InterPro" id="IPR036866">
    <property type="entry name" value="RibonucZ/Hydroxyglut_hydro"/>
</dbReference>
<dbReference type="Pfam" id="PF02112">
    <property type="entry name" value="PDEase_II"/>
    <property type="match status" value="1"/>
</dbReference>
<dbReference type="OrthoDB" id="3972433at2759"/>
<dbReference type="VEuPathDB" id="FungiDB:HGUI_01667"/>
<dbReference type="GO" id="GO:0006198">
    <property type="term" value="P:cAMP catabolic process"/>
    <property type="evidence" value="ECO:0007669"/>
    <property type="project" value="InterPro"/>
</dbReference>
<dbReference type="Proteomes" id="UP000183365">
    <property type="component" value="Unassembled WGS sequence"/>
</dbReference>
<evidence type="ECO:0000313" key="2">
    <source>
        <dbReference type="Proteomes" id="UP000183365"/>
    </source>
</evidence>
<dbReference type="Gene3D" id="3.60.15.10">
    <property type="entry name" value="Ribonuclease Z/Hydroxyacylglutathione hydrolase-like"/>
    <property type="match status" value="1"/>
</dbReference>
<dbReference type="GO" id="GO:0004115">
    <property type="term" value="F:3',5'-cyclic-AMP phosphodiesterase activity"/>
    <property type="evidence" value="ECO:0007669"/>
    <property type="project" value="InterPro"/>
</dbReference>
<evidence type="ECO:0008006" key="3">
    <source>
        <dbReference type="Google" id="ProtNLM"/>
    </source>
</evidence>
<proteinExistence type="predicted"/>
<dbReference type="PANTHER" id="PTHR28283">
    <property type="entry name" value="3',5'-CYCLIC-NUCLEOTIDE PHOSPHODIESTERASE 1"/>
    <property type="match status" value="1"/>
</dbReference>
<dbReference type="GO" id="GO:1902660">
    <property type="term" value="P:negative regulation of glucose mediated signaling pathway"/>
    <property type="evidence" value="ECO:0007669"/>
    <property type="project" value="TreeGrafter"/>
</dbReference>